<dbReference type="InterPro" id="IPR051663">
    <property type="entry name" value="CLec_Tetranectin-domain"/>
</dbReference>
<dbReference type="Pfam" id="PF00059">
    <property type="entry name" value="Lectin_C"/>
    <property type="match status" value="1"/>
</dbReference>
<keyword evidence="3" id="KW-0732">Signal</keyword>
<accession>A0A8J9VCX0</accession>
<dbReference type="EMBL" id="OV696695">
    <property type="protein sequence ID" value="CAH1237832.1"/>
    <property type="molecule type" value="Genomic_DNA"/>
</dbReference>
<dbReference type="Gene3D" id="3.10.100.10">
    <property type="entry name" value="Mannose-Binding Protein A, subunit A"/>
    <property type="match status" value="1"/>
</dbReference>
<evidence type="ECO:0000313" key="6">
    <source>
        <dbReference type="Proteomes" id="UP000838412"/>
    </source>
</evidence>
<proteinExistence type="predicted"/>
<protein>
    <submittedName>
        <fullName evidence="5">BCAN protein</fullName>
    </submittedName>
</protein>
<feature type="signal peptide" evidence="3">
    <location>
        <begin position="1"/>
        <end position="20"/>
    </location>
</feature>
<evidence type="ECO:0000259" key="4">
    <source>
        <dbReference type="PROSITE" id="PS50041"/>
    </source>
</evidence>
<feature type="coiled-coil region" evidence="2">
    <location>
        <begin position="140"/>
        <end position="287"/>
    </location>
</feature>
<reference evidence="5" key="1">
    <citation type="submission" date="2022-01" db="EMBL/GenBank/DDBJ databases">
        <authorList>
            <person name="Braso-Vives M."/>
        </authorList>
    </citation>
    <scope>NUCLEOTIDE SEQUENCE</scope>
</reference>
<feature type="chain" id="PRO_5035458646" evidence="3">
    <location>
        <begin position="21"/>
        <end position="437"/>
    </location>
</feature>
<organism evidence="5 6">
    <name type="scientific">Branchiostoma lanceolatum</name>
    <name type="common">Common lancelet</name>
    <name type="synonym">Amphioxus lanceolatum</name>
    <dbReference type="NCBI Taxonomy" id="7740"/>
    <lineage>
        <taxon>Eukaryota</taxon>
        <taxon>Metazoa</taxon>
        <taxon>Chordata</taxon>
        <taxon>Cephalochordata</taxon>
        <taxon>Leptocardii</taxon>
        <taxon>Amphioxiformes</taxon>
        <taxon>Branchiostomatidae</taxon>
        <taxon>Branchiostoma</taxon>
    </lineage>
</organism>
<keyword evidence="6" id="KW-1185">Reference proteome</keyword>
<name>A0A8J9VCX0_BRALA</name>
<evidence type="ECO:0000313" key="5">
    <source>
        <dbReference type="EMBL" id="CAH1237832.1"/>
    </source>
</evidence>
<dbReference type="InterPro" id="IPR001304">
    <property type="entry name" value="C-type_lectin-like"/>
</dbReference>
<dbReference type="InterPro" id="IPR016186">
    <property type="entry name" value="C-type_lectin-like/link_sf"/>
</dbReference>
<feature type="domain" description="C-type lectin" evidence="4">
    <location>
        <begin position="306"/>
        <end position="433"/>
    </location>
</feature>
<dbReference type="OrthoDB" id="418245at2759"/>
<gene>
    <name evidence="5" type="primary">BCAN</name>
    <name evidence="5" type="ORF">BLAG_LOCUS2641</name>
</gene>
<dbReference type="AlphaFoldDB" id="A0A8J9VCX0"/>
<keyword evidence="1" id="KW-0430">Lectin</keyword>
<dbReference type="SUPFAM" id="SSF56436">
    <property type="entry name" value="C-type lectin-like"/>
    <property type="match status" value="1"/>
</dbReference>
<sequence>MSRLSRFVAFLVLLVSTAPGRVNTSAHESSNHQSDISSLMRSFEQMSGRVAEIETQIRTFQTYFDGMNPLLTKMKGIQYQVAQLESLGNTVEELESIINEVVKTQTQQQQDLGVLNASQQAALKHGQDEMRQLSTTVDALKHGQDEMRQLSTTVDALKRDQDDMRQMSATVDALKRDQDDMSTTVDALKRDQDDMRQLSTTVDALKRDQDDMRQLSTTVDALKRDQDDMSTTVDALKRDQDDMRQLFTTVDALKRDQDDMRQLSTTVDALKRDLDKERSRTAALEQRLHEMSKSPAKRCQSGWNEYNNQCYKFVRDEVSWSKAITKCIKYGANLASIADKSENSFIASLISNDVWIGLSRTGKSWNWNDGSHSTYKNWAPGQPDNNFWHGLENCVCMYSTSGRDWASAISGQTWTKGKWNDSNCKKKFHYICKKVKE</sequence>
<keyword evidence="2" id="KW-0175">Coiled coil</keyword>
<dbReference type="Proteomes" id="UP000838412">
    <property type="component" value="Chromosome 10"/>
</dbReference>
<dbReference type="GO" id="GO:0030246">
    <property type="term" value="F:carbohydrate binding"/>
    <property type="evidence" value="ECO:0007669"/>
    <property type="project" value="UniProtKB-KW"/>
</dbReference>
<dbReference type="FunFam" id="3.10.100.10:FF:000094">
    <property type="entry name" value="Uncharacterized protein"/>
    <property type="match status" value="1"/>
</dbReference>
<evidence type="ECO:0000256" key="2">
    <source>
        <dbReference type="SAM" id="Coils"/>
    </source>
</evidence>
<evidence type="ECO:0000256" key="1">
    <source>
        <dbReference type="ARBA" id="ARBA00022734"/>
    </source>
</evidence>
<dbReference type="InterPro" id="IPR016187">
    <property type="entry name" value="CTDL_fold"/>
</dbReference>
<dbReference type="PANTHER" id="PTHR22799:SF6">
    <property type="entry name" value="C-TYPE LECTIN DOMAIN FAMILY 4 MEMBER M-LIKE"/>
    <property type="match status" value="1"/>
</dbReference>
<dbReference type="CDD" id="cd00037">
    <property type="entry name" value="CLECT"/>
    <property type="match status" value="1"/>
</dbReference>
<dbReference type="Gene3D" id="1.20.1480.30">
    <property type="entry name" value="Designed four-helix bundle protein"/>
    <property type="match status" value="2"/>
</dbReference>
<dbReference type="SMART" id="SM00034">
    <property type="entry name" value="CLECT"/>
    <property type="match status" value="1"/>
</dbReference>
<dbReference type="PANTHER" id="PTHR22799">
    <property type="entry name" value="TETRANECTIN-RELATED"/>
    <property type="match status" value="1"/>
</dbReference>
<evidence type="ECO:0000256" key="3">
    <source>
        <dbReference type="SAM" id="SignalP"/>
    </source>
</evidence>
<dbReference type="PROSITE" id="PS50041">
    <property type="entry name" value="C_TYPE_LECTIN_2"/>
    <property type="match status" value="1"/>
</dbReference>